<dbReference type="Proteomes" id="UP000332933">
    <property type="component" value="Unassembled WGS sequence"/>
</dbReference>
<keyword evidence="3" id="KW-1185">Reference proteome</keyword>
<reference evidence="2 3" key="1">
    <citation type="submission" date="2019-03" db="EMBL/GenBank/DDBJ databases">
        <authorList>
            <person name="Gaulin E."/>
            <person name="Dumas B."/>
        </authorList>
    </citation>
    <scope>NUCLEOTIDE SEQUENCE [LARGE SCALE GENOMIC DNA]</scope>
    <source>
        <strain evidence="2">CBS 568.67</strain>
    </source>
</reference>
<name>A0A485KIN6_9STRA</name>
<gene>
    <name evidence="2" type="primary">Aste57867_7696</name>
    <name evidence="1" type="ORF">As57867_007667</name>
    <name evidence="2" type="ORF">ASTE57867_7696</name>
</gene>
<protein>
    <submittedName>
        <fullName evidence="2">Aste57867_7696 protein</fullName>
    </submittedName>
</protein>
<accession>A0A485KIN6</accession>
<organism evidence="2 3">
    <name type="scientific">Aphanomyces stellatus</name>
    <dbReference type="NCBI Taxonomy" id="120398"/>
    <lineage>
        <taxon>Eukaryota</taxon>
        <taxon>Sar</taxon>
        <taxon>Stramenopiles</taxon>
        <taxon>Oomycota</taxon>
        <taxon>Saprolegniomycetes</taxon>
        <taxon>Saprolegniales</taxon>
        <taxon>Verrucalvaceae</taxon>
        <taxon>Aphanomyces</taxon>
    </lineage>
</organism>
<reference evidence="1" key="2">
    <citation type="submission" date="2019-06" db="EMBL/GenBank/DDBJ databases">
        <title>Genomics analysis of Aphanomyces spp. identifies a new class of oomycete effector associated with host adaptation.</title>
        <authorList>
            <person name="Gaulin E."/>
        </authorList>
    </citation>
    <scope>NUCLEOTIDE SEQUENCE</scope>
    <source>
        <strain evidence="1">CBS 578.67</strain>
    </source>
</reference>
<evidence type="ECO:0000313" key="3">
    <source>
        <dbReference type="Proteomes" id="UP000332933"/>
    </source>
</evidence>
<evidence type="ECO:0000313" key="2">
    <source>
        <dbReference type="EMBL" id="VFT84599.1"/>
    </source>
</evidence>
<dbReference type="EMBL" id="VJMH01004388">
    <property type="protein sequence ID" value="KAF0703082.1"/>
    <property type="molecule type" value="Genomic_DNA"/>
</dbReference>
<sequence>MAATLWADITALHVTVMQFAKQGETERLLVQPMVTSASDPWSTFGWFTMYDWALGKREVYTFEGDAGTITTISPSHPFNQLAANPLEVPRSACVTTCGTSLSCHWDAIIFEWRDDAIQRARYCCSCVEWPRVSFLARQMSHFVTRAGVAQLWQPPRSSWVAIILLAFESTWVIHVLVDIGLPLMLQHATLYAPLSSVAGSLAVIVLDMACPIQPSMTIDPQCTVQALDRQIQCQSSLAATHAVSYFQAFKSCLWFWRTWTVYTRHDQKKYIQTQNHHLLVRISSQAYFCATWT</sequence>
<dbReference type="OrthoDB" id="87709at2759"/>
<evidence type="ECO:0000313" key="1">
    <source>
        <dbReference type="EMBL" id="KAF0703082.1"/>
    </source>
</evidence>
<dbReference type="EMBL" id="CAADRA010004404">
    <property type="protein sequence ID" value="VFT84599.1"/>
    <property type="molecule type" value="Genomic_DNA"/>
</dbReference>
<proteinExistence type="predicted"/>
<dbReference type="AlphaFoldDB" id="A0A485KIN6"/>